<dbReference type="GO" id="GO:0047372">
    <property type="term" value="F:monoacylglycerol lipase activity"/>
    <property type="evidence" value="ECO:0007669"/>
    <property type="project" value="TreeGrafter"/>
</dbReference>
<accession>A0A7W4Z8Y4</accession>
<dbReference type="Gene3D" id="3.40.50.1820">
    <property type="entry name" value="alpha/beta hydrolase"/>
    <property type="match status" value="1"/>
</dbReference>
<feature type="chain" id="PRO_5031313499" evidence="1">
    <location>
        <begin position="23"/>
        <end position="336"/>
    </location>
</feature>
<dbReference type="PRINTS" id="PR00111">
    <property type="entry name" value="ABHYDROLASE"/>
</dbReference>
<dbReference type="PANTHER" id="PTHR43798">
    <property type="entry name" value="MONOACYLGLYCEROL LIPASE"/>
    <property type="match status" value="1"/>
</dbReference>
<dbReference type="InterPro" id="IPR050266">
    <property type="entry name" value="AB_hydrolase_sf"/>
</dbReference>
<dbReference type="RefSeq" id="WP_183459029.1">
    <property type="nucleotide sequence ID" value="NZ_JACHWZ010000007.1"/>
</dbReference>
<dbReference type="GO" id="GO:0046464">
    <property type="term" value="P:acylglycerol catabolic process"/>
    <property type="evidence" value="ECO:0007669"/>
    <property type="project" value="TreeGrafter"/>
</dbReference>
<keyword evidence="4" id="KW-1185">Reference proteome</keyword>
<dbReference type="InterPro" id="IPR000639">
    <property type="entry name" value="Epox_hydrolase-like"/>
</dbReference>
<dbReference type="InterPro" id="IPR029058">
    <property type="entry name" value="AB_hydrolase_fold"/>
</dbReference>
<dbReference type="SUPFAM" id="SSF53474">
    <property type="entry name" value="alpha/beta-Hydrolases"/>
    <property type="match status" value="1"/>
</dbReference>
<feature type="signal peptide" evidence="1">
    <location>
        <begin position="1"/>
        <end position="22"/>
    </location>
</feature>
<keyword evidence="1" id="KW-0732">Signal</keyword>
<dbReference type="InterPro" id="IPR000073">
    <property type="entry name" value="AB_hydrolase_1"/>
</dbReference>
<dbReference type="PRINTS" id="PR00412">
    <property type="entry name" value="EPOXHYDRLASE"/>
</dbReference>
<name>A0A7W4Z8Y4_9GAMM</name>
<protein>
    <submittedName>
        <fullName evidence="3">Pimeloyl-ACP methyl ester carboxylesterase</fullName>
    </submittedName>
</protein>
<dbReference type="Proteomes" id="UP000535937">
    <property type="component" value="Unassembled WGS sequence"/>
</dbReference>
<organism evidence="3 4">
    <name type="scientific">Microbulbifer rhizosphaerae</name>
    <dbReference type="NCBI Taxonomy" id="1562603"/>
    <lineage>
        <taxon>Bacteria</taxon>
        <taxon>Pseudomonadati</taxon>
        <taxon>Pseudomonadota</taxon>
        <taxon>Gammaproteobacteria</taxon>
        <taxon>Cellvibrionales</taxon>
        <taxon>Microbulbiferaceae</taxon>
        <taxon>Microbulbifer</taxon>
    </lineage>
</organism>
<reference evidence="3 4" key="1">
    <citation type="submission" date="2020-08" db="EMBL/GenBank/DDBJ databases">
        <title>Genomic Encyclopedia of Type Strains, Phase III (KMG-III): the genomes of soil and plant-associated and newly described type strains.</title>
        <authorList>
            <person name="Whitman W."/>
        </authorList>
    </citation>
    <scope>NUCLEOTIDE SEQUENCE [LARGE SCALE GENOMIC DNA]</scope>
    <source>
        <strain evidence="3 4">CECT 8799</strain>
    </source>
</reference>
<evidence type="ECO:0000256" key="1">
    <source>
        <dbReference type="SAM" id="SignalP"/>
    </source>
</evidence>
<feature type="domain" description="AB hydrolase-1" evidence="2">
    <location>
        <begin position="72"/>
        <end position="322"/>
    </location>
</feature>
<proteinExistence type="predicted"/>
<dbReference type="EMBL" id="JACHWZ010000007">
    <property type="protein sequence ID" value="MBB3061016.1"/>
    <property type="molecule type" value="Genomic_DNA"/>
</dbReference>
<dbReference type="PANTHER" id="PTHR43798:SF33">
    <property type="entry name" value="HYDROLASE, PUTATIVE (AFU_ORTHOLOGUE AFUA_2G14860)-RELATED"/>
    <property type="match status" value="1"/>
</dbReference>
<dbReference type="Pfam" id="PF00561">
    <property type="entry name" value="Abhydrolase_1"/>
    <property type="match status" value="1"/>
</dbReference>
<dbReference type="AlphaFoldDB" id="A0A7W4Z8Y4"/>
<evidence type="ECO:0000313" key="3">
    <source>
        <dbReference type="EMBL" id="MBB3061016.1"/>
    </source>
</evidence>
<evidence type="ECO:0000313" key="4">
    <source>
        <dbReference type="Proteomes" id="UP000535937"/>
    </source>
</evidence>
<sequence length="336" mass="37730">MRLPKIPCIALALLSAALPALAEVEVTPRDAMLSDYQYPYPVKQFPLTSQQQPLAMAYMDIPPAREQKARSTVLLLHGKNFSGAYWQDTIKALSEAGYRVIAPDQIGFGKSSKPMRFQYSFQTLADHTKALLDHLKLDRVAVAGHSMGGMLASRFALMYPERLERLVLINPIGLEDWKRTVPYQPLDRAIAAERAQTPEKIKRYMTRAYFDGQWRKAYEPLLAIQAGWAAGPDSDKIAVVDALTSDMVFTQPVLYEFPDIRVPTLLIIGTRDRTAIGRDRAPASVQKTLGRYDQLGKKTAEAIPNATLVELDNVGHIPQFEAFAPYMESFQDFLRQ</sequence>
<comment type="caution">
    <text evidence="3">The sequence shown here is derived from an EMBL/GenBank/DDBJ whole genome shotgun (WGS) entry which is preliminary data.</text>
</comment>
<dbReference type="GO" id="GO:0016020">
    <property type="term" value="C:membrane"/>
    <property type="evidence" value="ECO:0007669"/>
    <property type="project" value="TreeGrafter"/>
</dbReference>
<gene>
    <name evidence="3" type="ORF">FHS09_001846</name>
</gene>
<evidence type="ECO:0000259" key="2">
    <source>
        <dbReference type="Pfam" id="PF00561"/>
    </source>
</evidence>